<dbReference type="Proteomes" id="UP000192356">
    <property type="component" value="Unassembled WGS sequence"/>
</dbReference>
<dbReference type="SUPFAM" id="SSF56672">
    <property type="entry name" value="DNA/RNA polymerases"/>
    <property type="match status" value="1"/>
</dbReference>
<gene>
    <name evidence="1" type="ORF">HERIO_1630</name>
</gene>
<accession>A0A1X0Q9K1</accession>
<evidence type="ECO:0000313" key="2">
    <source>
        <dbReference type="Proteomes" id="UP000192356"/>
    </source>
</evidence>
<evidence type="ECO:0000313" key="1">
    <source>
        <dbReference type="EMBL" id="ORD96438.1"/>
    </source>
</evidence>
<protein>
    <submittedName>
        <fullName evidence="1">Uncharacterized protein</fullName>
    </submittedName>
</protein>
<dbReference type="InterPro" id="IPR043502">
    <property type="entry name" value="DNA/RNA_pol_sf"/>
</dbReference>
<organism evidence="1 2">
    <name type="scientific">Hepatospora eriocheir</name>
    <dbReference type="NCBI Taxonomy" id="1081669"/>
    <lineage>
        <taxon>Eukaryota</taxon>
        <taxon>Fungi</taxon>
        <taxon>Fungi incertae sedis</taxon>
        <taxon>Microsporidia</taxon>
        <taxon>Hepatosporidae</taxon>
        <taxon>Hepatospora</taxon>
    </lineage>
</organism>
<dbReference type="VEuPathDB" id="MicrosporidiaDB:HERIO_1630"/>
<dbReference type="AlphaFoldDB" id="A0A1X0Q9K1"/>
<name>A0A1X0Q9K1_9MICR</name>
<reference evidence="1 2" key="1">
    <citation type="journal article" date="2017" name="Environ. Microbiol.">
        <title>Decay of the glycolytic pathway and adaptation to intranuclear parasitism within Enterocytozoonidae microsporidia.</title>
        <authorList>
            <person name="Wiredu Boakye D."/>
            <person name="Jaroenlak P."/>
            <person name="Prachumwat A."/>
            <person name="Williams T.A."/>
            <person name="Bateman K.S."/>
            <person name="Itsathitphaisarn O."/>
            <person name="Sritunyalucksana K."/>
            <person name="Paszkiewicz K.H."/>
            <person name="Moore K.A."/>
            <person name="Stentiford G.D."/>
            <person name="Williams B.A."/>
        </authorList>
    </citation>
    <scope>NUCLEOTIDE SEQUENCE [LARGE SCALE GENOMIC DNA]</scope>
    <source>
        <strain evidence="1 2">GB1</strain>
    </source>
</reference>
<keyword evidence="2" id="KW-1185">Reference proteome</keyword>
<comment type="caution">
    <text evidence="1">The sequence shown here is derived from an EMBL/GenBank/DDBJ whole genome shotgun (WGS) entry which is preliminary data.</text>
</comment>
<sequence length="120" mass="14457">MRLDNDKLPFETSNDFKLAEPDRDLVNKINCYLSLDAVKESITALMRQYQENSYEIGLMRNAEHSIELKNNEIVMKKPYPIPALLWEKVKEEFQRLLIKNIIRNQTRHLQVLHFHYIKKW</sequence>
<dbReference type="EMBL" id="LVKB01000089">
    <property type="protein sequence ID" value="ORD96438.1"/>
    <property type="molecule type" value="Genomic_DNA"/>
</dbReference>
<proteinExistence type="predicted"/>